<evidence type="ECO:0000256" key="1">
    <source>
        <dbReference type="SAM" id="SignalP"/>
    </source>
</evidence>
<dbReference type="InterPro" id="IPR001304">
    <property type="entry name" value="C-type_lectin-like"/>
</dbReference>
<name>A0AA36C4R3_9BILA</name>
<feature type="domain" description="C-type lectin" evidence="2">
    <location>
        <begin position="65"/>
        <end position="177"/>
    </location>
</feature>
<protein>
    <recommendedName>
        <fullName evidence="2">C-type lectin domain-containing protein</fullName>
    </recommendedName>
</protein>
<dbReference type="EMBL" id="CATQJA010000095">
    <property type="protein sequence ID" value="CAJ0557761.1"/>
    <property type="molecule type" value="Genomic_DNA"/>
</dbReference>
<evidence type="ECO:0000313" key="4">
    <source>
        <dbReference type="Proteomes" id="UP001177023"/>
    </source>
</evidence>
<feature type="signal peptide" evidence="1">
    <location>
        <begin position="1"/>
        <end position="19"/>
    </location>
</feature>
<dbReference type="Proteomes" id="UP001177023">
    <property type="component" value="Unassembled WGS sequence"/>
</dbReference>
<evidence type="ECO:0000259" key="2">
    <source>
        <dbReference type="PROSITE" id="PS50041"/>
    </source>
</evidence>
<dbReference type="PROSITE" id="PS51257">
    <property type="entry name" value="PROKAR_LIPOPROTEIN"/>
    <property type="match status" value="1"/>
</dbReference>
<dbReference type="Gene3D" id="3.10.100.10">
    <property type="entry name" value="Mannose-Binding Protein A, subunit A"/>
    <property type="match status" value="1"/>
</dbReference>
<gene>
    <name evidence="3" type="ORF">MSPICULIGERA_LOCUS519</name>
</gene>
<dbReference type="InterPro" id="IPR016187">
    <property type="entry name" value="CTDL_fold"/>
</dbReference>
<dbReference type="Pfam" id="PF00059">
    <property type="entry name" value="Lectin_C"/>
    <property type="match status" value="1"/>
</dbReference>
<sequence length="283" mass="31433">MRFVLYFYTLASVFTLGACLRGDSCWDNSDCRGAGAFFCDATTRRCLQIEILEPGYYCVVEPRRRCNYCVQFVAKNMTWVDAQKNCKSLKGQLIQLASPASAQALRKVFPGSNPAWVGIVGLPSGAMQWTNGTECTFVHLSPDLALGNGQASLDPLHEAVTKCASKLKPPKTQGFDCAYGLAVYKCFLTPLKKQTPTPKPDQLAFTQLMRMNAYAYPEIGKDKACLAKWKKAFFPKAAPKFNKEMPYVATTMDMMHGSESKYSDLYMAAATKTYPSICQIDMK</sequence>
<proteinExistence type="predicted"/>
<feature type="chain" id="PRO_5041358715" description="C-type lectin domain-containing protein" evidence="1">
    <location>
        <begin position="20"/>
        <end position="283"/>
    </location>
</feature>
<evidence type="ECO:0000313" key="3">
    <source>
        <dbReference type="EMBL" id="CAJ0557761.1"/>
    </source>
</evidence>
<keyword evidence="4" id="KW-1185">Reference proteome</keyword>
<comment type="caution">
    <text evidence="3">The sequence shown here is derived from an EMBL/GenBank/DDBJ whole genome shotgun (WGS) entry which is preliminary data.</text>
</comment>
<feature type="non-terminal residue" evidence="3">
    <location>
        <position position="1"/>
    </location>
</feature>
<dbReference type="SUPFAM" id="SSF56436">
    <property type="entry name" value="C-type lectin-like"/>
    <property type="match status" value="1"/>
</dbReference>
<dbReference type="PROSITE" id="PS50041">
    <property type="entry name" value="C_TYPE_LECTIN_2"/>
    <property type="match status" value="1"/>
</dbReference>
<dbReference type="AlphaFoldDB" id="A0AA36C4R3"/>
<reference evidence="3" key="1">
    <citation type="submission" date="2023-06" db="EMBL/GenBank/DDBJ databases">
        <authorList>
            <person name="Delattre M."/>
        </authorList>
    </citation>
    <scope>NUCLEOTIDE SEQUENCE</scope>
    <source>
        <strain evidence="3">AF72</strain>
    </source>
</reference>
<organism evidence="3 4">
    <name type="scientific">Mesorhabditis spiculigera</name>
    <dbReference type="NCBI Taxonomy" id="96644"/>
    <lineage>
        <taxon>Eukaryota</taxon>
        <taxon>Metazoa</taxon>
        <taxon>Ecdysozoa</taxon>
        <taxon>Nematoda</taxon>
        <taxon>Chromadorea</taxon>
        <taxon>Rhabditida</taxon>
        <taxon>Rhabditina</taxon>
        <taxon>Rhabditomorpha</taxon>
        <taxon>Rhabditoidea</taxon>
        <taxon>Rhabditidae</taxon>
        <taxon>Mesorhabditinae</taxon>
        <taxon>Mesorhabditis</taxon>
    </lineage>
</organism>
<accession>A0AA36C4R3</accession>
<dbReference type="InterPro" id="IPR016186">
    <property type="entry name" value="C-type_lectin-like/link_sf"/>
</dbReference>
<keyword evidence="1" id="KW-0732">Signal</keyword>